<dbReference type="PANTHER" id="PTHR43479:SF7">
    <property type="entry name" value="TETR-FAMILY TRANSCRIPTIONAL REGULATOR"/>
    <property type="match status" value="1"/>
</dbReference>
<name>A0AB36JK26_9BACL</name>
<dbReference type="RefSeq" id="WP_076133197.1">
    <property type="nucleotide sequence ID" value="NZ_MPTO01000002.1"/>
</dbReference>
<comment type="caution">
    <text evidence="4">The sequence shown here is derived from an EMBL/GenBank/DDBJ whole genome shotgun (WGS) entry which is preliminary data.</text>
</comment>
<evidence type="ECO:0000256" key="2">
    <source>
        <dbReference type="PROSITE-ProRule" id="PRU00335"/>
    </source>
</evidence>
<gene>
    <name evidence="4" type="ORF">BSK47_02500</name>
</gene>
<dbReference type="InterPro" id="IPR009057">
    <property type="entry name" value="Homeodomain-like_sf"/>
</dbReference>
<protein>
    <submittedName>
        <fullName evidence="4">TetR family transcriptional regulator</fullName>
    </submittedName>
</protein>
<keyword evidence="1 2" id="KW-0238">DNA-binding</keyword>
<proteinExistence type="predicted"/>
<dbReference type="SUPFAM" id="SSF46689">
    <property type="entry name" value="Homeodomain-like"/>
    <property type="match status" value="1"/>
</dbReference>
<evidence type="ECO:0000256" key="1">
    <source>
        <dbReference type="ARBA" id="ARBA00023125"/>
    </source>
</evidence>
<feature type="domain" description="HTH tetR-type" evidence="3">
    <location>
        <begin position="10"/>
        <end position="70"/>
    </location>
</feature>
<evidence type="ECO:0000313" key="4">
    <source>
        <dbReference type="EMBL" id="OME24096.1"/>
    </source>
</evidence>
<feature type="DNA-binding region" description="H-T-H motif" evidence="2">
    <location>
        <begin position="33"/>
        <end position="52"/>
    </location>
</feature>
<dbReference type="PANTHER" id="PTHR43479">
    <property type="entry name" value="ACREF/ENVCD OPERON REPRESSOR-RELATED"/>
    <property type="match status" value="1"/>
</dbReference>
<organism evidence="4 5">
    <name type="scientific">Paenibacillus odorifer</name>
    <dbReference type="NCBI Taxonomy" id="189426"/>
    <lineage>
        <taxon>Bacteria</taxon>
        <taxon>Bacillati</taxon>
        <taxon>Bacillota</taxon>
        <taxon>Bacilli</taxon>
        <taxon>Bacillales</taxon>
        <taxon>Paenibacillaceae</taxon>
        <taxon>Paenibacillus</taxon>
    </lineage>
</organism>
<dbReference type="InterPro" id="IPR001647">
    <property type="entry name" value="HTH_TetR"/>
</dbReference>
<dbReference type="GO" id="GO:0003677">
    <property type="term" value="F:DNA binding"/>
    <property type="evidence" value="ECO:0007669"/>
    <property type="project" value="UniProtKB-UniRule"/>
</dbReference>
<sequence length="192" mass="22360">MVHQEDPRVLRTRLLIREAFRNLLKTKGFDSMTIKDISQKATINRATFYAHYEDKYALLDEFTEQSFHQMIPEQVNNAREFSDEICNQLILLTHQYIVDFYQKCRMDSKFIAKLVDEKVKNMLQQIIENIFLKGVNYDIADRQHTKIISAMTGSAIYGAAFSWLIEGEADQTDLLVDIVRPYVMSGLGLLIR</sequence>
<reference evidence="4 5" key="1">
    <citation type="submission" date="2016-10" db="EMBL/GenBank/DDBJ databases">
        <title>Paenibacillus species isolates.</title>
        <authorList>
            <person name="Beno S.M."/>
        </authorList>
    </citation>
    <scope>NUCLEOTIDE SEQUENCE [LARGE SCALE GENOMIC DNA]</scope>
    <source>
        <strain evidence="4 5">FSL H7-0918</strain>
    </source>
</reference>
<dbReference type="Proteomes" id="UP000187323">
    <property type="component" value="Unassembled WGS sequence"/>
</dbReference>
<dbReference type="InterPro" id="IPR050624">
    <property type="entry name" value="HTH-type_Tx_Regulator"/>
</dbReference>
<evidence type="ECO:0000259" key="3">
    <source>
        <dbReference type="PROSITE" id="PS50977"/>
    </source>
</evidence>
<dbReference type="Pfam" id="PF00440">
    <property type="entry name" value="TetR_N"/>
    <property type="match status" value="1"/>
</dbReference>
<dbReference type="EMBL" id="MPTO01000002">
    <property type="protein sequence ID" value="OME24096.1"/>
    <property type="molecule type" value="Genomic_DNA"/>
</dbReference>
<dbReference type="Gene3D" id="1.10.357.10">
    <property type="entry name" value="Tetracycline Repressor, domain 2"/>
    <property type="match status" value="1"/>
</dbReference>
<dbReference type="PROSITE" id="PS50977">
    <property type="entry name" value="HTH_TETR_2"/>
    <property type="match status" value="1"/>
</dbReference>
<accession>A0AB36JK26</accession>
<evidence type="ECO:0000313" key="5">
    <source>
        <dbReference type="Proteomes" id="UP000187323"/>
    </source>
</evidence>
<dbReference type="AlphaFoldDB" id="A0AB36JK26"/>